<dbReference type="InterPro" id="IPR021345">
    <property type="entry name" value="DUF2961"/>
</dbReference>
<accession>A0ABW0LJJ1</accession>
<evidence type="ECO:0000313" key="3">
    <source>
        <dbReference type="Proteomes" id="UP001596147"/>
    </source>
</evidence>
<dbReference type="Pfam" id="PF11175">
    <property type="entry name" value="DUF2961"/>
    <property type="match status" value="1"/>
</dbReference>
<dbReference type="Proteomes" id="UP001596147">
    <property type="component" value="Unassembled WGS sequence"/>
</dbReference>
<gene>
    <name evidence="2" type="ORF">ACFPM4_09295</name>
</gene>
<dbReference type="GO" id="GO:0016787">
    <property type="term" value="F:hydrolase activity"/>
    <property type="evidence" value="ECO:0007669"/>
    <property type="project" value="UniProtKB-KW"/>
</dbReference>
<dbReference type="Gene3D" id="2.60.120.1390">
    <property type="match status" value="2"/>
</dbReference>
<dbReference type="EMBL" id="JBHSMC010000013">
    <property type="protein sequence ID" value="MFC5464946.1"/>
    <property type="molecule type" value="Genomic_DNA"/>
</dbReference>
<dbReference type="RefSeq" id="WP_382350565.1">
    <property type="nucleotide sequence ID" value="NZ_JBHSMC010000013.1"/>
</dbReference>
<proteinExistence type="predicted"/>
<evidence type="ECO:0000256" key="1">
    <source>
        <dbReference type="SAM" id="MobiDB-lite"/>
    </source>
</evidence>
<feature type="region of interest" description="Disordered" evidence="1">
    <location>
        <begin position="32"/>
        <end position="55"/>
    </location>
</feature>
<comment type="caution">
    <text evidence="2">The sequence shown here is derived from an EMBL/GenBank/DDBJ whole genome shotgun (WGS) entry which is preliminary data.</text>
</comment>
<sequence length="694" mass="78564">MRKKQISILIAILIVVIVTAIFIAQKFDSNTTSNPKTDEVEDTTQKEDKEKEDLPDSTTYINKVLDSYDQLPLLRLDTFAGGASSYDRSGGNYDGFDKGNFLYEDEHGDKVMLDVKGPGTVHRMWFTAFNEFNSYIKIYFDGEEEPSINMRLKDVFTGDTAPFLAPLVHHNFLSSGGFVSNVPLNFNKSIKITTNGVGVHNFYNIGYHLYAPGTEVKTWDGTEDVEKMNDIWNKIWNGQPVNVHQDQEMVEETITLEAQSKLEVALLEGSRMIDWLSLKIPGIEPSQIAGKKSEVNVEHLLQGIRLQAYWDGEEEPSVDAPIGPLFAMGMFEVYETRSIYAGMGSDGEMYLNIPMPFEKSGKIVLVNDSEEKIDGVSFKLAHREFAESFSDVGYFKTQMNHQFAKAGDGEDLLILEEEGAGHFIGVVQSVRVELGQSSIEDRWHLEGDERIYIDHSETPVIQGTGTEDFYNGAWYFGYGEFSTQLAGYTSVKVENNVESSSYYRFFMAEAIPFRSHIKASIEHGAANDISSENWLLALYYHQPEPRMTMTDELDIGDTASEEEHSYTISGETWTGKLTHTYEGNFAEGVEDEGRSHNGFSEFSMKIAQENKGVVLRRRFDQILPNQLAEVYVDGEQVGPWYHAGSNITHAWRDADFFIPEEFTSGKEEITIKVEYVKTEADDWSEFRYQAFTLN</sequence>
<evidence type="ECO:0000313" key="2">
    <source>
        <dbReference type="EMBL" id="MFC5464946.1"/>
    </source>
</evidence>
<keyword evidence="3" id="KW-1185">Reference proteome</keyword>
<reference evidence="3" key="1">
    <citation type="journal article" date="2019" name="Int. J. Syst. Evol. Microbiol.">
        <title>The Global Catalogue of Microorganisms (GCM) 10K type strain sequencing project: providing services to taxonomists for standard genome sequencing and annotation.</title>
        <authorList>
            <consortium name="The Broad Institute Genomics Platform"/>
            <consortium name="The Broad Institute Genome Sequencing Center for Infectious Disease"/>
            <person name="Wu L."/>
            <person name="Ma J."/>
        </authorList>
    </citation>
    <scope>NUCLEOTIDE SEQUENCE [LARGE SCALE GENOMIC DNA]</scope>
    <source>
        <strain evidence="3">CGMCC 1.12237</strain>
    </source>
</reference>
<keyword evidence="2" id="KW-0378">Hydrolase</keyword>
<organism evidence="2 3">
    <name type="scientific">Lederbergia graminis</name>
    <dbReference type="NCBI Taxonomy" id="735518"/>
    <lineage>
        <taxon>Bacteria</taxon>
        <taxon>Bacillati</taxon>
        <taxon>Bacillota</taxon>
        <taxon>Bacilli</taxon>
        <taxon>Bacillales</taxon>
        <taxon>Bacillaceae</taxon>
        <taxon>Lederbergia</taxon>
    </lineage>
</organism>
<name>A0ABW0LJJ1_9BACI</name>
<feature type="compositionally biased region" description="Basic and acidic residues" evidence="1">
    <location>
        <begin position="43"/>
        <end position="54"/>
    </location>
</feature>
<protein>
    <submittedName>
        <fullName evidence="2">Glycoside hydrolase family 172 protein</fullName>
    </submittedName>
</protein>